<feature type="compositionally biased region" description="Polar residues" evidence="1">
    <location>
        <begin position="467"/>
        <end position="478"/>
    </location>
</feature>
<feature type="compositionally biased region" description="Basic and acidic residues" evidence="1">
    <location>
        <begin position="506"/>
        <end position="536"/>
    </location>
</feature>
<dbReference type="InterPro" id="IPR008581">
    <property type="entry name" value="DUF863_pln"/>
</dbReference>
<evidence type="ECO:0000313" key="3">
    <source>
        <dbReference type="RefSeq" id="XP_010919498.1"/>
    </source>
</evidence>
<dbReference type="PANTHER" id="PTHR33167:SF43">
    <property type="entry name" value="PROTEIN WAVE"/>
    <property type="match status" value="1"/>
</dbReference>
<proteinExistence type="predicted"/>
<dbReference type="OrthoDB" id="786875at2759"/>
<dbReference type="Proteomes" id="UP000504607">
    <property type="component" value="Chromosome 4"/>
</dbReference>
<protein>
    <submittedName>
        <fullName evidence="3">Uncharacterized protein LOC105043606</fullName>
    </submittedName>
</protein>
<dbReference type="Pfam" id="PF05904">
    <property type="entry name" value="DUF863"/>
    <property type="match status" value="1"/>
</dbReference>
<organism evidence="2 3">
    <name type="scientific">Elaeis guineensis var. tenera</name>
    <name type="common">Oil palm</name>
    <dbReference type="NCBI Taxonomy" id="51953"/>
    <lineage>
        <taxon>Eukaryota</taxon>
        <taxon>Viridiplantae</taxon>
        <taxon>Streptophyta</taxon>
        <taxon>Embryophyta</taxon>
        <taxon>Tracheophyta</taxon>
        <taxon>Spermatophyta</taxon>
        <taxon>Magnoliopsida</taxon>
        <taxon>Liliopsida</taxon>
        <taxon>Arecaceae</taxon>
        <taxon>Arecoideae</taxon>
        <taxon>Cocoseae</taxon>
        <taxon>Elaeidinae</taxon>
        <taxon>Elaeis</taxon>
    </lineage>
</organism>
<dbReference type="InParanoid" id="A0A6I9R2R2"/>
<dbReference type="GeneID" id="105043606"/>
<gene>
    <name evidence="3" type="primary">LOC105043606</name>
</gene>
<dbReference type="PANTHER" id="PTHR33167">
    <property type="entry name" value="TRANSCRIPTION FACTOR, PUTATIVE (DUF863)-RELATED"/>
    <property type="match status" value="1"/>
</dbReference>
<accession>A0A6I9R2R2</accession>
<keyword evidence="2" id="KW-1185">Reference proteome</keyword>
<name>A0A6I9R2R2_ELAGV</name>
<evidence type="ECO:0000256" key="1">
    <source>
        <dbReference type="SAM" id="MobiDB-lite"/>
    </source>
</evidence>
<reference evidence="3" key="1">
    <citation type="submission" date="2025-08" db="UniProtKB">
        <authorList>
            <consortium name="RefSeq"/>
        </authorList>
    </citation>
    <scope>IDENTIFICATION</scope>
</reference>
<dbReference type="KEGG" id="egu:105043606"/>
<feature type="compositionally biased region" description="Basic and acidic residues" evidence="1">
    <location>
        <begin position="485"/>
        <end position="494"/>
    </location>
</feature>
<dbReference type="RefSeq" id="XP_010919498.1">
    <property type="nucleotide sequence ID" value="XM_010921196.3"/>
</dbReference>
<feature type="region of interest" description="Disordered" evidence="1">
    <location>
        <begin position="467"/>
        <end position="536"/>
    </location>
</feature>
<dbReference type="FunCoup" id="A0A6I9R2R2">
    <property type="interactions" value="142"/>
</dbReference>
<dbReference type="AlphaFoldDB" id="A0A6I9R2R2"/>
<sequence>MMTTTTMMLRRGGDLNLNSSVQAYGDSIKEGLKQAMLQHEVIFRNQVQELHRLYWTQKNLMRELCRKESGVYTQFSPPPRKGSAECSGSAVEKRVSNARSGLPTASSTRAQGNINELHENGVRTFDLELPAEEFMRDPGEEIGGGCLGVKGSVGGENATNSEWLKADMGATVAEELNRGSCSNARMVIDLEEEPVELESNGEANVISSSGLEAPINNAADKCGSPRTVSSDRVHAQNRLHVDGSDGWGGQNSTYRLADLNESVGDPSTKPSNLKQQTTFCNRVHIDLNIAQDNESVQALPDTMQTFPSPSTSSSVVHHGDVWTESSSRCPKESSVTLQPDAPYFCQEREKNVDWLLHGSQHSHQASAVGTKFSEYNDNQYGMDHEIQRSSAEDPAHCYRNLEEGFSSVSIGGIQYSINITAHSSMGFHKPGDAKVDLSSVLPHSDVLTDSRRPTVITACSNNIEDNNLRTSVGSTNLPPTVIGGSEDKQANHEGSEEDTVSSHVVSRGEKQQDECFEESPFRNKPDHITGNRECISQDRGTEGNAILSITADSGATQLDTSGAERLPVMKVPIPEVSTSVCLPENSFDISKSKPEDNIKQQTAEAVEMDLMIVKAAETLLSISSKSIAYPLDQFTSNGQAEVATGEGSDQPEYSSDSFEAITLKLHEIIDDGQSMPAKPTEKEAGHDVCGVKLRRGRRLRDFQKDILPGLVSLSRHEICEDLHTIGYELRRNRSRKSCGETWFAPVRSRRSRRYSVGRRR</sequence>
<evidence type="ECO:0000313" key="2">
    <source>
        <dbReference type="Proteomes" id="UP000504607"/>
    </source>
</evidence>
<dbReference type="RefSeq" id="XP_073111846.1">
    <property type="nucleotide sequence ID" value="XM_073255745.1"/>
</dbReference>